<accession>A0AAE0PC62</accession>
<dbReference type="InterPro" id="IPR055011">
    <property type="entry name" value="Tag1_C"/>
</dbReference>
<evidence type="ECO:0000259" key="3">
    <source>
        <dbReference type="Pfam" id="PF22786"/>
    </source>
</evidence>
<dbReference type="Pfam" id="PF26174">
    <property type="entry name" value="LEA-2_1"/>
    <property type="match status" value="1"/>
</dbReference>
<keyword evidence="2" id="KW-1133">Transmembrane helix</keyword>
<keyword evidence="7" id="KW-1185">Reference proteome</keyword>
<feature type="compositionally biased region" description="Low complexity" evidence="1">
    <location>
        <begin position="36"/>
        <end position="47"/>
    </location>
</feature>
<feature type="domain" description="Tag1-like fifth Ig-like" evidence="5">
    <location>
        <begin position="749"/>
        <end position="859"/>
    </location>
</feature>
<evidence type="ECO:0008006" key="8">
    <source>
        <dbReference type="Google" id="ProtNLM"/>
    </source>
</evidence>
<feature type="transmembrane region" description="Helical" evidence="2">
    <location>
        <begin position="87"/>
        <end position="108"/>
    </location>
</feature>
<dbReference type="GO" id="GO:0000329">
    <property type="term" value="C:fungal-type vacuole membrane"/>
    <property type="evidence" value="ECO:0007669"/>
    <property type="project" value="InterPro"/>
</dbReference>
<feature type="domain" description="Tag1-like fourth Ig-like" evidence="4">
    <location>
        <begin position="597"/>
        <end position="712"/>
    </location>
</feature>
<dbReference type="Pfam" id="PF26150">
    <property type="entry name" value="LEA-2_4"/>
    <property type="match status" value="1"/>
</dbReference>
<evidence type="ECO:0000256" key="2">
    <source>
        <dbReference type="SAM" id="Phobius"/>
    </source>
</evidence>
<evidence type="ECO:0000259" key="4">
    <source>
        <dbReference type="Pfam" id="PF26150"/>
    </source>
</evidence>
<feature type="domain" description="Tag1 C-terminal" evidence="3">
    <location>
        <begin position="475"/>
        <end position="585"/>
    </location>
</feature>
<keyword evidence="2" id="KW-0812">Transmembrane</keyword>
<feature type="region of interest" description="Disordered" evidence="1">
    <location>
        <begin position="1"/>
        <end position="80"/>
    </location>
</feature>
<comment type="caution">
    <text evidence="6">The sequence shown here is derived from an EMBL/GenBank/DDBJ whole genome shotgun (WGS) entry which is preliminary data.</text>
</comment>
<dbReference type="PANTHER" id="PTHR35895">
    <property type="entry name" value="CHROMOSOME 16, WHOLE GENOME SHOTGUN SEQUENCE"/>
    <property type="match status" value="1"/>
</dbReference>
<dbReference type="EMBL" id="JAUTDP010000008">
    <property type="protein sequence ID" value="KAK3397198.1"/>
    <property type="molecule type" value="Genomic_DNA"/>
</dbReference>
<evidence type="ECO:0000313" key="7">
    <source>
        <dbReference type="Proteomes" id="UP001281003"/>
    </source>
</evidence>
<evidence type="ECO:0000256" key="1">
    <source>
        <dbReference type="SAM" id="MobiDB-lite"/>
    </source>
</evidence>
<dbReference type="AlphaFoldDB" id="A0AAE0PC62"/>
<proteinExistence type="predicted"/>
<sequence length="871" mass="93618">MSSSGFDTERSPLLAASTSSRDSKTLADSTDGALESTPLLSTSNTTPRYNGERDDPDAASLVSAEASHSGDAEPPARPAKKSTRWPSIIAALILMALATSIAIGAFFVPAAVEEYAKEAIVIEPTNLALESITTDGVRARIQANFRLDAQRVKNVHVRRVGQFTTWLAKELATEETKVKVYWIDHDNMLLGTAGLPPLTITIANGHNTELDIVADLAPGDADTIRTIANQFLAGKMDIIRVRGTTDITVKTRFNIPLGTHYVSETMEFEGIAPLPSYNITGLNFEERPLPGDEKEGMAADVTITTFNPYPVAFDVPSLKFEVLVPGCRKHGPAISVATAVTDVIALRPEADVEVAAHSIVEDLPESLTSPCPGGTMSPLDKLFEAYLAGQPTSVLVRGQRDQGGDAPGWIGDIMSSVTVPVPLPEQSFDDLIRNFSLTDVSFSLPDPLADPDDPDSNPKVSGTIVALAALPSELNISLNVSRVQAKADVFYHSSKLGELEIDEKASSIQIEGGPGEENLIEITSRVHDTPLKVTDDDVLTEVISALLFGDVNVILDISALVDVGVHTILGEFIVKGVPAEGRIPLKPLGKDLLGSMQPQVGNLEVVDTSPVSITLQASVNVTNPTPYAAYIPWISIHILNNETVLGEARAKKLSIKRGNNTNLKVTAVWRPSLDGEDGRQIGRDLISQYISGYNTTVTFRTHPGTIPSKPELGKALSKFNFTLPVPRLNVPGDNEGGRRDGGNGSTNGTAPHFIRGATFHIFSSTATFTLASPFTRNTIYIEHINATALYNHTEEIGRIKYDSPFGCPPGLSTTPRLPVDWSLDSVGRDKLKEALGGKLRLDAKATVRVRIGSWKETMWYIGRGIGASVRL</sequence>
<evidence type="ECO:0000259" key="5">
    <source>
        <dbReference type="Pfam" id="PF26153"/>
    </source>
</evidence>
<protein>
    <recommendedName>
        <fullName evidence="8">Pre-rRNA processing protein</fullName>
    </recommendedName>
</protein>
<dbReference type="InterPro" id="IPR059065">
    <property type="entry name" value="Ig_Tag1-like_4th"/>
</dbReference>
<dbReference type="InterPro" id="IPR046368">
    <property type="entry name" value="Tag1"/>
</dbReference>
<dbReference type="InterPro" id="IPR059066">
    <property type="entry name" value="Ig_Tag1-like_5th"/>
</dbReference>
<feature type="region of interest" description="Disordered" evidence="1">
    <location>
        <begin position="728"/>
        <end position="749"/>
    </location>
</feature>
<organism evidence="6 7">
    <name type="scientific">Sordaria brevicollis</name>
    <dbReference type="NCBI Taxonomy" id="83679"/>
    <lineage>
        <taxon>Eukaryota</taxon>
        <taxon>Fungi</taxon>
        <taxon>Dikarya</taxon>
        <taxon>Ascomycota</taxon>
        <taxon>Pezizomycotina</taxon>
        <taxon>Sordariomycetes</taxon>
        <taxon>Sordariomycetidae</taxon>
        <taxon>Sordariales</taxon>
        <taxon>Sordariaceae</taxon>
        <taxon>Sordaria</taxon>
    </lineage>
</organism>
<reference evidence="6" key="1">
    <citation type="journal article" date="2023" name="Mol. Phylogenet. Evol.">
        <title>Genome-scale phylogeny and comparative genomics of the fungal order Sordariales.</title>
        <authorList>
            <person name="Hensen N."/>
            <person name="Bonometti L."/>
            <person name="Westerberg I."/>
            <person name="Brannstrom I.O."/>
            <person name="Guillou S."/>
            <person name="Cros-Aarteil S."/>
            <person name="Calhoun S."/>
            <person name="Haridas S."/>
            <person name="Kuo A."/>
            <person name="Mondo S."/>
            <person name="Pangilinan J."/>
            <person name="Riley R."/>
            <person name="LaButti K."/>
            <person name="Andreopoulos B."/>
            <person name="Lipzen A."/>
            <person name="Chen C."/>
            <person name="Yan M."/>
            <person name="Daum C."/>
            <person name="Ng V."/>
            <person name="Clum A."/>
            <person name="Steindorff A."/>
            <person name="Ohm R.A."/>
            <person name="Martin F."/>
            <person name="Silar P."/>
            <person name="Natvig D.O."/>
            <person name="Lalanne C."/>
            <person name="Gautier V."/>
            <person name="Ament-Velasquez S.L."/>
            <person name="Kruys A."/>
            <person name="Hutchinson M.I."/>
            <person name="Powell A.J."/>
            <person name="Barry K."/>
            <person name="Miller A.N."/>
            <person name="Grigoriev I.V."/>
            <person name="Debuchy R."/>
            <person name="Gladieux P."/>
            <person name="Hiltunen Thoren M."/>
            <person name="Johannesson H."/>
        </authorList>
    </citation>
    <scope>NUCLEOTIDE SEQUENCE</scope>
    <source>
        <strain evidence="6">FGSC 1904</strain>
    </source>
</reference>
<dbReference type="Pfam" id="PF22786">
    <property type="entry name" value="Tag1_C"/>
    <property type="match status" value="1"/>
</dbReference>
<keyword evidence="2" id="KW-0472">Membrane</keyword>
<reference evidence="6" key="2">
    <citation type="submission" date="2023-07" db="EMBL/GenBank/DDBJ databases">
        <authorList>
            <consortium name="Lawrence Berkeley National Laboratory"/>
            <person name="Haridas S."/>
            <person name="Hensen N."/>
            <person name="Bonometti L."/>
            <person name="Westerberg I."/>
            <person name="Brannstrom I.O."/>
            <person name="Guillou S."/>
            <person name="Cros-Aarteil S."/>
            <person name="Calhoun S."/>
            <person name="Kuo A."/>
            <person name="Mondo S."/>
            <person name="Pangilinan J."/>
            <person name="Riley R."/>
            <person name="LaButti K."/>
            <person name="Andreopoulos B."/>
            <person name="Lipzen A."/>
            <person name="Chen C."/>
            <person name="Yanf M."/>
            <person name="Daum C."/>
            <person name="Ng V."/>
            <person name="Clum A."/>
            <person name="Steindorff A."/>
            <person name="Ohm R."/>
            <person name="Martin F."/>
            <person name="Silar P."/>
            <person name="Natvig D."/>
            <person name="Lalanne C."/>
            <person name="Gautier V."/>
            <person name="Ament-velasquez S.L."/>
            <person name="Kruys A."/>
            <person name="Hutchinson M.I."/>
            <person name="Powell A.J."/>
            <person name="Barry K."/>
            <person name="Miller A.N."/>
            <person name="Grigoriev I.V."/>
            <person name="Debuchy R."/>
            <person name="Gladieux P."/>
            <person name="Thoren M.H."/>
            <person name="Johannesson H."/>
        </authorList>
    </citation>
    <scope>NUCLEOTIDE SEQUENCE</scope>
    <source>
        <strain evidence="6">FGSC 1904</strain>
    </source>
</reference>
<name>A0AAE0PC62_SORBR</name>
<dbReference type="Pfam" id="PF26153">
    <property type="entry name" value="LEA-2L_5"/>
    <property type="match status" value="1"/>
</dbReference>
<gene>
    <name evidence="6" type="ORF">B0T20DRAFT_415512</name>
</gene>
<dbReference type="Gene3D" id="2.60.40.1820">
    <property type="match status" value="1"/>
</dbReference>
<evidence type="ECO:0000313" key="6">
    <source>
        <dbReference type="EMBL" id="KAK3397198.1"/>
    </source>
</evidence>
<dbReference type="Proteomes" id="UP001281003">
    <property type="component" value="Unassembled WGS sequence"/>
</dbReference>
<dbReference type="PANTHER" id="PTHR35895:SF3">
    <property type="entry name" value="PRE-RRNA PROCESSING PROTEIN"/>
    <property type="match status" value="1"/>
</dbReference>